<proteinExistence type="predicted"/>
<dbReference type="GO" id="GO:0016887">
    <property type="term" value="F:ATP hydrolysis activity"/>
    <property type="evidence" value="ECO:0007669"/>
    <property type="project" value="InterPro"/>
</dbReference>
<dbReference type="PROSITE" id="PS50893">
    <property type="entry name" value="ABC_TRANSPORTER_2"/>
    <property type="match status" value="1"/>
</dbReference>
<dbReference type="InterPro" id="IPR003439">
    <property type="entry name" value="ABC_transporter-like_ATP-bd"/>
</dbReference>
<gene>
    <name evidence="4" type="ORF">SAMN05660299_00368</name>
</gene>
<dbReference type="PROSITE" id="PS00211">
    <property type="entry name" value="ABC_TRANSPORTER_1"/>
    <property type="match status" value="1"/>
</dbReference>
<keyword evidence="5" id="KW-1185">Reference proteome</keyword>
<organism evidence="4 5">
    <name type="scientific">Megasphaera paucivorans</name>
    <dbReference type="NCBI Taxonomy" id="349095"/>
    <lineage>
        <taxon>Bacteria</taxon>
        <taxon>Bacillati</taxon>
        <taxon>Bacillota</taxon>
        <taxon>Negativicutes</taxon>
        <taxon>Veillonellales</taxon>
        <taxon>Veillonellaceae</taxon>
        <taxon>Megasphaera</taxon>
    </lineage>
</organism>
<dbReference type="PANTHER" id="PTHR43038:SF3">
    <property type="entry name" value="ABC TRANSPORTER G FAMILY MEMBER 20 ISOFORM X1"/>
    <property type="match status" value="1"/>
</dbReference>
<accession>A0A1G9R292</accession>
<dbReference type="AlphaFoldDB" id="A0A1G9R292"/>
<dbReference type="EMBL" id="FNHQ01000002">
    <property type="protein sequence ID" value="SDM17369.1"/>
    <property type="molecule type" value="Genomic_DNA"/>
</dbReference>
<evidence type="ECO:0000313" key="5">
    <source>
        <dbReference type="Proteomes" id="UP000199309"/>
    </source>
</evidence>
<dbReference type="STRING" id="349095.SAMN05660299_00368"/>
<evidence type="ECO:0000256" key="2">
    <source>
        <dbReference type="ARBA" id="ARBA00022840"/>
    </source>
</evidence>
<sequence>MYAVEAVGLTRRFGSLTAVDHVDLAIKPGTIYGFLGSNGSGKSTMIRMLCGVLTPDEGKGSILGHDIVMEQDKIRAQMGYMSQKFSLYPDLTVYENLSFYAGMYSLKGNEKKERIEAMLDMADLSKRKRELAGNLSGGWRQRLALGCAILHRPKVLFLDEPTGGVDPMARRLFWDIVCELAAAGTTIMVTTHLMDEAERCDKVGFLFDGKLIVDDTIANLKSTLPGILLEIKSDEPLKLKKIIEKDRKPYIDMYPFGVALHILADRNQLEEFTVFSPQIIRPTLEDVFVYYLRKFRGEVSG</sequence>
<evidence type="ECO:0000256" key="1">
    <source>
        <dbReference type="ARBA" id="ARBA00022741"/>
    </source>
</evidence>
<dbReference type="Proteomes" id="UP000199309">
    <property type="component" value="Unassembled WGS sequence"/>
</dbReference>
<keyword evidence="2 4" id="KW-0067">ATP-binding</keyword>
<dbReference type="InterPro" id="IPR017871">
    <property type="entry name" value="ABC_transporter-like_CS"/>
</dbReference>
<dbReference type="InterPro" id="IPR003593">
    <property type="entry name" value="AAA+_ATPase"/>
</dbReference>
<protein>
    <submittedName>
        <fullName evidence="4">ABC-2 type transport system ATP-binding protein</fullName>
    </submittedName>
</protein>
<dbReference type="Gene3D" id="3.40.50.300">
    <property type="entry name" value="P-loop containing nucleotide triphosphate hydrolases"/>
    <property type="match status" value="1"/>
</dbReference>
<feature type="domain" description="ABC transporter" evidence="3">
    <location>
        <begin position="4"/>
        <end position="233"/>
    </location>
</feature>
<reference evidence="4 5" key="1">
    <citation type="submission" date="2016-10" db="EMBL/GenBank/DDBJ databases">
        <authorList>
            <person name="de Groot N.N."/>
        </authorList>
    </citation>
    <scope>NUCLEOTIDE SEQUENCE [LARGE SCALE GENOMIC DNA]</scope>
    <source>
        <strain evidence="4 5">DSM 16981</strain>
    </source>
</reference>
<name>A0A1G9R292_9FIRM</name>
<dbReference type="InterPro" id="IPR027417">
    <property type="entry name" value="P-loop_NTPase"/>
</dbReference>
<dbReference type="SMART" id="SM00382">
    <property type="entry name" value="AAA"/>
    <property type="match status" value="1"/>
</dbReference>
<dbReference type="RefSeq" id="WP_091647654.1">
    <property type="nucleotide sequence ID" value="NZ_FNHQ01000002.1"/>
</dbReference>
<keyword evidence="1" id="KW-0547">Nucleotide-binding</keyword>
<dbReference type="OrthoDB" id="9780431at2"/>
<dbReference type="Pfam" id="PF00005">
    <property type="entry name" value="ABC_tran"/>
    <property type="match status" value="1"/>
</dbReference>
<evidence type="ECO:0000313" key="4">
    <source>
        <dbReference type="EMBL" id="SDM17369.1"/>
    </source>
</evidence>
<dbReference type="SUPFAM" id="SSF52540">
    <property type="entry name" value="P-loop containing nucleoside triphosphate hydrolases"/>
    <property type="match status" value="1"/>
</dbReference>
<dbReference type="PANTHER" id="PTHR43038">
    <property type="entry name" value="ATP-BINDING CASSETTE, SUB-FAMILY H, MEMBER 1"/>
    <property type="match status" value="1"/>
</dbReference>
<evidence type="ECO:0000259" key="3">
    <source>
        <dbReference type="PROSITE" id="PS50893"/>
    </source>
</evidence>
<dbReference type="GO" id="GO:0005524">
    <property type="term" value="F:ATP binding"/>
    <property type="evidence" value="ECO:0007669"/>
    <property type="project" value="UniProtKB-KW"/>
</dbReference>